<evidence type="ECO:0000259" key="3">
    <source>
        <dbReference type="PROSITE" id="PS50102"/>
    </source>
</evidence>
<sequence length="114" mass="12921">MNKLYIGNVSENASASDLQTIFSERRLPVSGHFLLKSGYAFVDCPDESSALRAIEMLSGKVELHGKTLEVEYSVQRKQRFPVPGFLFFHLYSTSAFLMIILFFFVAMARTKCID</sequence>
<dbReference type="GeneTree" id="ENSGT00940000154957"/>
<organism evidence="4 5">
    <name type="scientific">Eptatretus burgeri</name>
    <name type="common">Inshore hagfish</name>
    <dbReference type="NCBI Taxonomy" id="7764"/>
    <lineage>
        <taxon>Eukaryota</taxon>
        <taxon>Metazoa</taxon>
        <taxon>Chordata</taxon>
        <taxon>Craniata</taxon>
        <taxon>Vertebrata</taxon>
        <taxon>Cyclostomata</taxon>
        <taxon>Myxini</taxon>
        <taxon>Myxiniformes</taxon>
        <taxon>Myxinidae</taxon>
        <taxon>Eptatretinae</taxon>
        <taxon>Eptatretus</taxon>
    </lineage>
</organism>
<protein>
    <submittedName>
        <fullName evidence="4">Insulin like growth factor 2 mRNA binding protein 3</fullName>
    </submittedName>
</protein>
<dbReference type="InterPro" id="IPR035979">
    <property type="entry name" value="RBD_domain_sf"/>
</dbReference>
<reference evidence="4" key="1">
    <citation type="submission" date="2025-08" db="UniProtKB">
        <authorList>
            <consortium name="Ensembl"/>
        </authorList>
    </citation>
    <scope>IDENTIFICATION</scope>
</reference>
<feature type="domain" description="RRM" evidence="3">
    <location>
        <begin position="2"/>
        <end position="75"/>
    </location>
</feature>
<dbReference type="InterPro" id="IPR012677">
    <property type="entry name" value="Nucleotide-bd_a/b_plait_sf"/>
</dbReference>
<dbReference type="Pfam" id="PF00076">
    <property type="entry name" value="RRM_1"/>
    <property type="match status" value="1"/>
</dbReference>
<evidence type="ECO:0000256" key="2">
    <source>
        <dbReference type="SAM" id="Phobius"/>
    </source>
</evidence>
<dbReference type="Gene3D" id="3.30.70.330">
    <property type="match status" value="1"/>
</dbReference>
<proteinExistence type="predicted"/>
<keyword evidence="2" id="KW-0812">Transmembrane</keyword>
<keyword evidence="1" id="KW-0694">RNA-binding</keyword>
<reference evidence="4" key="2">
    <citation type="submission" date="2025-09" db="UniProtKB">
        <authorList>
            <consortium name="Ensembl"/>
        </authorList>
    </citation>
    <scope>IDENTIFICATION</scope>
</reference>
<dbReference type="Proteomes" id="UP000694388">
    <property type="component" value="Unplaced"/>
</dbReference>
<dbReference type="InterPro" id="IPR000504">
    <property type="entry name" value="RRM_dom"/>
</dbReference>
<keyword evidence="5" id="KW-1185">Reference proteome</keyword>
<dbReference type="SUPFAM" id="SSF54928">
    <property type="entry name" value="RNA-binding domain, RBD"/>
    <property type="match status" value="1"/>
</dbReference>
<feature type="transmembrane region" description="Helical" evidence="2">
    <location>
        <begin position="85"/>
        <end position="108"/>
    </location>
</feature>
<accession>A0A8C4WZK2</accession>
<evidence type="ECO:0000256" key="1">
    <source>
        <dbReference type="PROSITE-ProRule" id="PRU00176"/>
    </source>
</evidence>
<name>A0A8C4WZK2_EPTBU</name>
<keyword evidence="2" id="KW-0472">Membrane</keyword>
<dbReference type="Ensembl" id="ENSEBUT00000022386.1">
    <property type="protein sequence ID" value="ENSEBUP00000021810.1"/>
    <property type="gene ID" value="ENSEBUG00000013440.1"/>
</dbReference>
<evidence type="ECO:0000313" key="4">
    <source>
        <dbReference type="Ensembl" id="ENSEBUP00000021810.1"/>
    </source>
</evidence>
<dbReference type="PROSITE" id="PS50102">
    <property type="entry name" value="RRM"/>
    <property type="match status" value="1"/>
</dbReference>
<dbReference type="AlphaFoldDB" id="A0A8C4WZK2"/>
<keyword evidence="2" id="KW-1133">Transmembrane helix</keyword>
<evidence type="ECO:0000313" key="5">
    <source>
        <dbReference type="Proteomes" id="UP000694388"/>
    </source>
</evidence>
<dbReference type="SMART" id="SM00360">
    <property type="entry name" value="RRM"/>
    <property type="match status" value="1"/>
</dbReference>
<dbReference type="GO" id="GO:0003723">
    <property type="term" value="F:RNA binding"/>
    <property type="evidence" value="ECO:0007669"/>
    <property type="project" value="UniProtKB-UniRule"/>
</dbReference>